<dbReference type="OrthoDB" id="2989479at2"/>
<dbReference type="RefSeq" id="WP_126538879.1">
    <property type="nucleotide sequence ID" value="NZ_BSPM01000007.1"/>
</dbReference>
<gene>
    <name evidence="1" type="ORF">EDD54_3971</name>
</gene>
<proteinExistence type="predicted"/>
<organism evidence="1 2">
    <name type="scientific">Oharaeibacter diazotrophicus</name>
    <dbReference type="NCBI Taxonomy" id="1920512"/>
    <lineage>
        <taxon>Bacteria</taxon>
        <taxon>Pseudomonadati</taxon>
        <taxon>Pseudomonadota</taxon>
        <taxon>Alphaproteobacteria</taxon>
        <taxon>Hyphomicrobiales</taxon>
        <taxon>Pleomorphomonadaceae</taxon>
        <taxon>Oharaeibacter</taxon>
    </lineage>
</organism>
<keyword evidence="2" id="KW-1185">Reference proteome</keyword>
<protein>
    <submittedName>
        <fullName evidence="1">Uncharacterized protein</fullName>
    </submittedName>
</protein>
<dbReference type="EMBL" id="SNXY01000010">
    <property type="protein sequence ID" value="TDP82701.1"/>
    <property type="molecule type" value="Genomic_DNA"/>
</dbReference>
<sequence>MSEPAASTAVTVTLTREEALVLHEWLARVVDDENADGIAETVEDDAEVWALNAVYVALEAELAEPYAEGFDKALKAARRAIVTRAGRWPWDAGDGEA</sequence>
<reference evidence="1 2" key="1">
    <citation type="submission" date="2019-03" db="EMBL/GenBank/DDBJ databases">
        <title>Genomic Encyclopedia of Type Strains, Phase IV (KMG-IV): sequencing the most valuable type-strain genomes for metagenomic binning, comparative biology and taxonomic classification.</title>
        <authorList>
            <person name="Goeker M."/>
        </authorList>
    </citation>
    <scope>NUCLEOTIDE SEQUENCE [LARGE SCALE GENOMIC DNA]</scope>
    <source>
        <strain evidence="1 2">DSM 102969</strain>
    </source>
</reference>
<comment type="caution">
    <text evidence="1">The sequence shown here is derived from an EMBL/GenBank/DDBJ whole genome shotgun (WGS) entry which is preliminary data.</text>
</comment>
<dbReference type="Proteomes" id="UP000294547">
    <property type="component" value="Unassembled WGS sequence"/>
</dbReference>
<name>A0A4R6R9F8_9HYPH</name>
<accession>A0A4R6R9F8</accession>
<evidence type="ECO:0000313" key="1">
    <source>
        <dbReference type="EMBL" id="TDP82701.1"/>
    </source>
</evidence>
<dbReference type="AlphaFoldDB" id="A0A4R6R9F8"/>
<evidence type="ECO:0000313" key="2">
    <source>
        <dbReference type="Proteomes" id="UP000294547"/>
    </source>
</evidence>